<dbReference type="PANTHER" id="PTHR34554:SF2">
    <property type="entry name" value="RGS1-HXK1-INTERACTING PROTEIN 1"/>
    <property type="match status" value="1"/>
</dbReference>
<evidence type="ECO:0000256" key="1">
    <source>
        <dbReference type="SAM" id="Coils"/>
    </source>
</evidence>
<proteinExistence type="predicted"/>
<reference evidence="2" key="1">
    <citation type="journal article" date="2019" name="Plant J.">
        <title>Chlorella vulgaris genome assembly and annotation reveals the molecular basis for metabolic acclimation to high light conditions.</title>
        <authorList>
            <person name="Cecchin M."/>
            <person name="Marcolungo L."/>
            <person name="Rossato M."/>
            <person name="Girolomoni L."/>
            <person name="Cosentino E."/>
            <person name="Cuine S."/>
            <person name="Li-Beisson Y."/>
            <person name="Delledonne M."/>
            <person name="Ballottari M."/>
        </authorList>
    </citation>
    <scope>NUCLEOTIDE SEQUENCE</scope>
    <source>
        <strain evidence="2">211/11P</strain>
    </source>
</reference>
<organism evidence="2 3">
    <name type="scientific">Chlorella vulgaris</name>
    <name type="common">Green alga</name>
    <dbReference type="NCBI Taxonomy" id="3077"/>
    <lineage>
        <taxon>Eukaryota</taxon>
        <taxon>Viridiplantae</taxon>
        <taxon>Chlorophyta</taxon>
        <taxon>core chlorophytes</taxon>
        <taxon>Trebouxiophyceae</taxon>
        <taxon>Chlorellales</taxon>
        <taxon>Chlorellaceae</taxon>
        <taxon>Chlorella clade</taxon>
        <taxon>Chlorella</taxon>
    </lineage>
</organism>
<reference evidence="2" key="2">
    <citation type="submission" date="2020-11" db="EMBL/GenBank/DDBJ databases">
        <authorList>
            <person name="Cecchin M."/>
            <person name="Marcolungo L."/>
            <person name="Rossato M."/>
            <person name="Girolomoni L."/>
            <person name="Cosentino E."/>
            <person name="Cuine S."/>
            <person name="Li-Beisson Y."/>
            <person name="Delledonne M."/>
            <person name="Ballottari M."/>
        </authorList>
    </citation>
    <scope>NUCLEOTIDE SEQUENCE</scope>
    <source>
        <strain evidence="2">211/11P</strain>
        <tissue evidence="2">Whole cell</tissue>
    </source>
</reference>
<sequence length="269" mass="29015">MSSDDSKPNSSPEARLGAEIQDLKASAGTLWDGKLGEASKALESQLKSATGTAEAALDAGISAASDAVRAGVSAASRESDAVKSRLTQFYETGLAHYEATEQQALDAVKQGIRFVKHEHPQASMAAGVAAFFVLLPGPRRFLFRQTIGRFRSEEAMFRSAEQRYASLKETVEGQQGELQKLQERLQLAELEYQRGRSKLKSTAGELESLASRVRSSNKVSKSLVRDLRELPSKAALQLRSDAATAAATASGQAKVLDKALWRVAKQYGL</sequence>
<evidence type="ECO:0000313" key="2">
    <source>
        <dbReference type="EMBL" id="KAI3438144.1"/>
    </source>
</evidence>
<dbReference type="OrthoDB" id="1914410at2759"/>
<evidence type="ECO:0000313" key="3">
    <source>
        <dbReference type="Proteomes" id="UP001055712"/>
    </source>
</evidence>
<name>A0A9D4Z1P9_CHLVU</name>
<dbReference type="PANTHER" id="PTHR34554">
    <property type="entry name" value="RGS1-HXK1-INTERACTING PROTEIN 1"/>
    <property type="match status" value="1"/>
</dbReference>
<comment type="caution">
    <text evidence="2">The sequence shown here is derived from an EMBL/GenBank/DDBJ whole genome shotgun (WGS) entry which is preliminary data.</text>
</comment>
<accession>A0A9D4Z1P9</accession>
<keyword evidence="1" id="KW-0175">Coiled coil</keyword>
<dbReference type="InterPro" id="IPR053284">
    <property type="entry name" value="RGS1-HXK1_interactor"/>
</dbReference>
<dbReference type="AlphaFoldDB" id="A0A9D4Z1P9"/>
<protein>
    <submittedName>
        <fullName evidence="2">Uncharacterized protein</fullName>
    </submittedName>
</protein>
<feature type="coiled-coil region" evidence="1">
    <location>
        <begin position="157"/>
        <end position="198"/>
    </location>
</feature>
<keyword evidence="3" id="KW-1185">Reference proteome</keyword>
<dbReference type="Proteomes" id="UP001055712">
    <property type="component" value="Unassembled WGS sequence"/>
</dbReference>
<dbReference type="EMBL" id="SIDB01000001">
    <property type="protein sequence ID" value="KAI3438144.1"/>
    <property type="molecule type" value="Genomic_DNA"/>
</dbReference>
<gene>
    <name evidence="2" type="ORF">D9Q98_000585</name>
</gene>